<proteinExistence type="inferred from homology"/>
<evidence type="ECO:0000259" key="16">
    <source>
        <dbReference type="PROSITE" id="PS50011"/>
    </source>
</evidence>
<dbReference type="PROSITE" id="PS50026">
    <property type="entry name" value="EGF_3"/>
    <property type="match status" value="1"/>
</dbReference>
<dbReference type="InterPro" id="IPR000742">
    <property type="entry name" value="EGF"/>
</dbReference>
<accession>A0A8T0I0Q2</accession>
<evidence type="ECO:0000256" key="11">
    <source>
        <dbReference type="ARBA" id="ARBA00023157"/>
    </source>
</evidence>
<evidence type="ECO:0000256" key="8">
    <source>
        <dbReference type="ARBA" id="ARBA00022840"/>
    </source>
</evidence>
<dbReference type="CDD" id="cd14066">
    <property type="entry name" value="STKc_IRAK"/>
    <property type="match status" value="1"/>
</dbReference>
<dbReference type="GO" id="GO:0016020">
    <property type="term" value="C:membrane"/>
    <property type="evidence" value="ECO:0007669"/>
    <property type="project" value="UniProtKB-SubCell"/>
</dbReference>
<reference evidence="19" key="1">
    <citation type="submission" date="2020-06" db="EMBL/GenBank/DDBJ databases">
        <title>WGS assembly of Ceratodon purpureus strain R40.</title>
        <authorList>
            <person name="Carey S.B."/>
            <person name="Jenkins J."/>
            <person name="Shu S."/>
            <person name="Lovell J.T."/>
            <person name="Sreedasyam A."/>
            <person name="Maumus F."/>
            <person name="Tiley G.P."/>
            <person name="Fernandez-Pozo N."/>
            <person name="Barry K."/>
            <person name="Chen C."/>
            <person name="Wang M."/>
            <person name="Lipzen A."/>
            <person name="Daum C."/>
            <person name="Saski C.A."/>
            <person name="Payton A.C."/>
            <person name="Mcbreen J.C."/>
            <person name="Conrad R.E."/>
            <person name="Kollar L.M."/>
            <person name="Olsson S."/>
            <person name="Huttunen S."/>
            <person name="Landis J.B."/>
            <person name="Wickett N.J."/>
            <person name="Johnson M.G."/>
            <person name="Rensing S.A."/>
            <person name="Grimwood J."/>
            <person name="Schmutz J."/>
            <person name="Mcdaniel S.F."/>
        </authorList>
    </citation>
    <scope>NUCLEOTIDE SEQUENCE</scope>
    <source>
        <strain evidence="19">R40</strain>
    </source>
</reference>
<feature type="domain" description="Protein kinase" evidence="16">
    <location>
        <begin position="525"/>
        <end position="815"/>
    </location>
</feature>
<dbReference type="GO" id="GO:0048544">
    <property type="term" value="P:recognition of pollen"/>
    <property type="evidence" value="ECO:0007669"/>
    <property type="project" value="InterPro"/>
</dbReference>
<comment type="caution">
    <text evidence="19">The sequence shown here is derived from an EMBL/GenBank/DDBJ whole genome shotgun (WGS) entry which is preliminary data.</text>
</comment>
<evidence type="ECO:0000256" key="3">
    <source>
        <dbReference type="ARBA" id="ARBA00022679"/>
    </source>
</evidence>
<keyword evidence="14" id="KW-0245">EGF-like domain</keyword>
<evidence type="ECO:0000256" key="5">
    <source>
        <dbReference type="ARBA" id="ARBA00022729"/>
    </source>
</evidence>
<keyword evidence="3 13" id="KW-0808">Transferase</keyword>
<dbReference type="SMART" id="SM00108">
    <property type="entry name" value="B_lectin"/>
    <property type="match status" value="1"/>
</dbReference>
<evidence type="ECO:0000256" key="7">
    <source>
        <dbReference type="ARBA" id="ARBA00022777"/>
    </source>
</evidence>
<keyword evidence="7 13" id="KW-0418">Kinase</keyword>
<evidence type="ECO:0000256" key="15">
    <source>
        <dbReference type="PROSITE-ProRule" id="PRU10141"/>
    </source>
</evidence>
<dbReference type="PANTHER" id="PTHR47974:SF9">
    <property type="entry name" value="RECEPTOR-LIKE SERINE_THREONINE-PROTEIN KINASE"/>
    <property type="match status" value="1"/>
</dbReference>
<evidence type="ECO:0000256" key="9">
    <source>
        <dbReference type="ARBA" id="ARBA00022989"/>
    </source>
</evidence>
<dbReference type="PROSITE" id="PS50011">
    <property type="entry name" value="PROTEIN_KINASE_DOM"/>
    <property type="match status" value="1"/>
</dbReference>
<dbReference type="Pfam" id="PF00069">
    <property type="entry name" value="Pkinase"/>
    <property type="match status" value="1"/>
</dbReference>
<feature type="binding site" evidence="15">
    <location>
        <position position="553"/>
    </location>
    <ligand>
        <name>ATP</name>
        <dbReference type="ChEBI" id="CHEBI:30616"/>
    </ligand>
</feature>
<dbReference type="InterPro" id="IPR000858">
    <property type="entry name" value="S_locus_glycoprot_dom"/>
</dbReference>
<keyword evidence="12" id="KW-0325">Glycoprotein</keyword>
<sequence length="829" mass="90485">MNKNAPQLRLSMTALQLIWKTIIIFSLWPRPTQLVVCQQSSNKTQLTIAIGESLVAGDLNRTSWLSSPNGNFSFGFYATYGGNYKLGIWYTHVPVQTIVWGLAENVTTPLGAGAKISLTSNGSIELRSSDASQALLWSSKTDGLGVSGASFNDMGNYILLNSTGASLWQSWDSPSDTLLPGQTLPQGTTLTAMVSPHIASAGVGPYTVALKRDGNLVLQFNITTTYWSTEIAQEGASHLYFDELGDLQLLNASGVAMSYRSRDYGVGPLRRVVVTSGGNLETFSWDDTASNWTATWEAFSNECEIYGWCGKHGLCGYSETGPVCSCLPGYQAIDAKSPRQGCRLMMELNCSTGVKMVTMENTFMLDYTSDFLVNSANSATCAQKCSVDTGNADTLPCLASTLDNEGTAFCKLKRNQFFSAYRSPFIPSQSFVKLCVDQKVTLDSMFGDTGSVSPASTGFRVALGCVSALAGILLLLLVWPYLARCKKSTPYGLTMRRSRDRSPSPDYVPGAPVRLPYKALQKATKNFSEKLGSGGFGTVYKGVLEDGTAVAVKQLEDVFEQGEREFRTEVSVIGSTHHVNLVHLHGYCTERAHRLLVYEYLSNGSLDHYLIQGGEMTTTSSSSLSSGSTASTRPRSALDWKTSFTIALGTARGIMYLHEECRECIVHCDIKPENILLDETFCPKVSDFGLAKLLGLRSRDRHITTIRGTRGYLAPEWGANLPLTAKADVYSYGMVLLELVVGRRALDAPAGEHIRFPTWVYRGMLNGSLVKNVVGHRVDLAQFERTIRTAFWCIQDDPSARPTMGKVVQMLEGIVHVDSPPEPLTTGRL</sequence>
<keyword evidence="11" id="KW-1015">Disulfide bond</keyword>
<dbReference type="Gene3D" id="2.90.10.10">
    <property type="entry name" value="Bulb-type lectin domain"/>
    <property type="match status" value="2"/>
</dbReference>
<comment type="subcellular location">
    <subcellularLocation>
        <location evidence="1">Membrane</location>
        <topology evidence="1">Single-pass membrane protein</topology>
    </subcellularLocation>
</comment>
<dbReference type="SUPFAM" id="SSF51110">
    <property type="entry name" value="alpha-D-mannose-specific plant lectins"/>
    <property type="match status" value="2"/>
</dbReference>
<dbReference type="PIRSF" id="PIRSF000641">
    <property type="entry name" value="SRK"/>
    <property type="match status" value="1"/>
</dbReference>
<dbReference type="EMBL" id="CM026425">
    <property type="protein sequence ID" value="KAG0576485.1"/>
    <property type="molecule type" value="Genomic_DNA"/>
</dbReference>
<dbReference type="InterPro" id="IPR008271">
    <property type="entry name" value="Ser/Thr_kinase_AS"/>
</dbReference>
<comment type="catalytic activity">
    <reaction evidence="13">
        <text>L-threonyl-[protein] + ATP = O-phospho-L-threonyl-[protein] + ADP + H(+)</text>
        <dbReference type="Rhea" id="RHEA:46608"/>
        <dbReference type="Rhea" id="RHEA-COMP:11060"/>
        <dbReference type="Rhea" id="RHEA-COMP:11605"/>
        <dbReference type="ChEBI" id="CHEBI:15378"/>
        <dbReference type="ChEBI" id="CHEBI:30013"/>
        <dbReference type="ChEBI" id="CHEBI:30616"/>
        <dbReference type="ChEBI" id="CHEBI:61977"/>
        <dbReference type="ChEBI" id="CHEBI:456216"/>
        <dbReference type="EC" id="2.7.11.1"/>
    </reaction>
</comment>
<keyword evidence="6 13" id="KW-0547">Nucleotide-binding</keyword>
<evidence type="ECO:0000313" key="19">
    <source>
        <dbReference type="EMBL" id="KAG0576485.1"/>
    </source>
</evidence>
<evidence type="ECO:0000259" key="18">
    <source>
        <dbReference type="PROSITE" id="PS50927"/>
    </source>
</evidence>
<comment type="catalytic activity">
    <reaction evidence="13">
        <text>L-seryl-[protein] + ATP = O-phospho-L-seryl-[protein] + ADP + H(+)</text>
        <dbReference type="Rhea" id="RHEA:17989"/>
        <dbReference type="Rhea" id="RHEA-COMP:9863"/>
        <dbReference type="Rhea" id="RHEA-COMP:11604"/>
        <dbReference type="ChEBI" id="CHEBI:15378"/>
        <dbReference type="ChEBI" id="CHEBI:29999"/>
        <dbReference type="ChEBI" id="CHEBI:30616"/>
        <dbReference type="ChEBI" id="CHEBI:83421"/>
        <dbReference type="ChEBI" id="CHEBI:456216"/>
        <dbReference type="EC" id="2.7.11.1"/>
    </reaction>
</comment>
<dbReference type="CDD" id="cd00053">
    <property type="entry name" value="EGF"/>
    <property type="match status" value="1"/>
</dbReference>
<dbReference type="GO" id="GO:0004674">
    <property type="term" value="F:protein serine/threonine kinase activity"/>
    <property type="evidence" value="ECO:0007669"/>
    <property type="project" value="UniProtKB-KW"/>
</dbReference>
<feature type="domain" description="Bulb-type lectin" evidence="18">
    <location>
        <begin position="39"/>
        <end position="172"/>
    </location>
</feature>
<dbReference type="Pfam" id="PF01453">
    <property type="entry name" value="B_lectin"/>
    <property type="match status" value="1"/>
</dbReference>
<evidence type="ECO:0000256" key="1">
    <source>
        <dbReference type="ARBA" id="ARBA00004167"/>
    </source>
</evidence>
<evidence type="ECO:0000256" key="6">
    <source>
        <dbReference type="ARBA" id="ARBA00022741"/>
    </source>
</evidence>
<organism evidence="19 20">
    <name type="scientific">Ceratodon purpureus</name>
    <name type="common">Fire moss</name>
    <name type="synonym">Dicranum purpureum</name>
    <dbReference type="NCBI Taxonomy" id="3225"/>
    <lineage>
        <taxon>Eukaryota</taxon>
        <taxon>Viridiplantae</taxon>
        <taxon>Streptophyta</taxon>
        <taxon>Embryophyta</taxon>
        <taxon>Bryophyta</taxon>
        <taxon>Bryophytina</taxon>
        <taxon>Bryopsida</taxon>
        <taxon>Dicranidae</taxon>
        <taxon>Pseudoditrichales</taxon>
        <taxon>Ditrichaceae</taxon>
        <taxon>Ceratodon</taxon>
    </lineage>
</organism>
<evidence type="ECO:0000256" key="4">
    <source>
        <dbReference type="ARBA" id="ARBA00022692"/>
    </source>
</evidence>
<dbReference type="PROSITE" id="PS50927">
    <property type="entry name" value="BULB_LECTIN"/>
    <property type="match status" value="1"/>
</dbReference>
<evidence type="ECO:0000256" key="2">
    <source>
        <dbReference type="ARBA" id="ARBA00022527"/>
    </source>
</evidence>
<keyword evidence="10" id="KW-0472">Membrane</keyword>
<evidence type="ECO:0000313" key="20">
    <source>
        <dbReference type="Proteomes" id="UP000822688"/>
    </source>
</evidence>
<dbReference type="FunFam" id="3.30.200.20:FF:000178">
    <property type="entry name" value="serine/threonine-protein kinase PBS1-like"/>
    <property type="match status" value="1"/>
</dbReference>
<keyword evidence="2 13" id="KW-0723">Serine/threonine-protein kinase</keyword>
<dbReference type="InterPro" id="IPR011009">
    <property type="entry name" value="Kinase-like_dom_sf"/>
</dbReference>
<keyword evidence="8 13" id="KW-0067">ATP-binding</keyword>
<dbReference type="Gene3D" id="3.30.200.20">
    <property type="entry name" value="Phosphorylase Kinase, domain 1"/>
    <property type="match status" value="1"/>
</dbReference>
<keyword evidence="9" id="KW-1133">Transmembrane helix</keyword>
<evidence type="ECO:0000256" key="10">
    <source>
        <dbReference type="ARBA" id="ARBA00023136"/>
    </source>
</evidence>
<evidence type="ECO:0000256" key="14">
    <source>
        <dbReference type="PROSITE-ProRule" id="PRU00076"/>
    </source>
</evidence>
<keyword evidence="5" id="KW-0732">Signal</keyword>
<name>A0A8T0I0Q2_CERPU</name>
<dbReference type="PROSITE" id="PS00108">
    <property type="entry name" value="PROTEIN_KINASE_ST"/>
    <property type="match status" value="1"/>
</dbReference>
<gene>
    <name evidence="19" type="ORF">KC19_5G083800</name>
</gene>
<dbReference type="PANTHER" id="PTHR47974">
    <property type="entry name" value="OS07G0415500 PROTEIN"/>
    <property type="match status" value="1"/>
</dbReference>
<dbReference type="GO" id="GO:0005524">
    <property type="term" value="F:ATP binding"/>
    <property type="evidence" value="ECO:0007669"/>
    <property type="project" value="UniProtKB-UniRule"/>
</dbReference>
<dbReference type="InterPro" id="IPR017441">
    <property type="entry name" value="Protein_kinase_ATP_BS"/>
</dbReference>
<feature type="domain" description="EGF-like" evidence="17">
    <location>
        <begin position="299"/>
        <end position="336"/>
    </location>
</feature>
<keyword evidence="4" id="KW-0812">Transmembrane</keyword>
<dbReference type="SMART" id="SM00220">
    <property type="entry name" value="S_TKc"/>
    <property type="match status" value="1"/>
</dbReference>
<dbReference type="Pfam" id="PF00954">
    <property type="entry name" value="S_locus_glycop"/>
    <property type="match status" value="1"/>
</dbReference>
<dbReference type="FunFam" id="1.10.510.10:FF:000384">
    <property type="entry name" value="G-type lectin S-receptor-like serine/threonine-protein kinase"/>
    <property type="match status" value="1"/>
</dbReference>
<protein>
    <recommendedName>
        <fullName evidence="13">Receptor-like serine/threonine-protein kinase</fullName>
        <ecNumber evidence="13">2.7.11.1</ecNumber>
    </recommendedName>
</protein>
<dbReference type="InterPro" id="IPR001480">
    <property type="entry name" value="Bulb-type_lectin_dom"/>
</dbReference>
<dbReference type="InterPro" id="IPR024171">
    <property type="entry name" value="SRK-like_kinase"/>
</dbReference>
<comment type="similarity">
    <text evidence="13">Belongs to the protein kinase superfamily. Ser/Thr protein kinase family.</text>
</comment>
<evidence type="ECO:0000256" key="12">
    <source>
        <dbReference type="ARBA" id="ARBA00023180"/>
    </source>
</evidence>
<dbReference type="EC" id="2.7.11.1" evidence="13"/>
<dbReference type="Proteomes" id="UP000822688">
    <property type="component" value="Chromosome 5"/>
</dbReference>
<dbReference type="AlphaFoldDB" id="A0A8T0I0Q2"/>
<evidence type="ECO:0000256" key="13">
    <source>
        <dbReference type="PIRNR" id="PIRNR000641"/>
    </source>
</evidence>
<dbReference type="PROSITE" id="PS00107">
    <property type="entry name" value="PROTEIN_KINASE_ATP"/>
    <property type="match status" value="1"/>
</dbReference>
<comment type="caution">
    <text evidence="14">Lacks conserved residue(s) required for the propagation of feature annotation.</text>
</comment>
<evidence type="ECO:0000259" key="17">
    <source>
        <dbReference type="PROSITE" id="PS50026"/>
    </source>
</evidence>
<dbReference type="InterPro" id="IPR000719">
    <property type="entry name" value="Prot_kinase_dom"/>
</dbReference>
<dbReference type="SUPFAM" id="SSF56112">
    <property type="entry name" value="Protein kinase-like (PK-like)"/>
    <property type="match status" value="1"/>
</dbReference>
<dbReference type="InterPro" id="IPR036426">
    <property type="entry name" value="Bulb-type_lectin_dom_sf"/>
</dbReference>
<dbReference type="Gene3D" id="1.10.510.10">
    <property type="entry name" value="Transferase(Phosphotransferase) domain 1"/>
    <property type="match status" value="1"/>
</dbReference>
<keyword evidence="20" id="KW-1185">Reference proteome</keyword>